<proteinExistence type="predicted"/>
<evidence type="ECO:0000313" key="2">
    <source>
        <dbReference type="EMBL" id="GAA6409969.1"/>
    </source>
</evidence>
<comment type="caution">
    <text evidence="2">The sequence shown here is derived from an EMBL/GenBank/DDBJ whole genome shotgun (WGS) entry which is preliminary data.</text>
</comment>
<dbReference type="InterPro" id="IPR006222">
    <property type="entry name" value="GCVT_N"/>
</dbReference>
<dbReference type="RefSeq" id="WP_390408076.1">
    <property type="nucleotide sequence ID" value="NZ_BAABYW010000001.1"/>
</dbReference>
<dbReference type="Proteomes" id="UP001600943">
    <property type="component" value="Unassembled WGS sequence"/>
</dbReference>
<dbReference type="PANTHER" id="PTHR43757">
    <property type="entry name" value="AMINOMETHYLTRANSFERASE"/>
    <property type="match status" value="1"/>
</dbReference>
<dbReference type="InterPro" id="IPR029043">
    <property type="entry name" value="GcvT/YgfZ_C"/>
</dbReference>
<evidence type="ECO:0000313" key="3">
    <source>
        <dbReference type="Proteomes" id="UP001600943"/>
    </source>
</evidence>
<dbReference type="InterPro" id="IPR028896">
    <property type="entry name" value="GcvT/YgfZ/DmdA"/>
</dbReference>
<keyword evidence="3" id="KW-1185">Reference proteome</keyword>
<dbReference type="EMBL" id="BAABYW010000001">
    <property type="protein sequence ID" value="GAA6409969.1"/>
    <property type="molecule type" value="Genomic_DNA"/>
</dbReference>
<feature type="domain" description="GCVT N-terminal" evidence="1">
    <location>
        <begin position="56"/>
        <end position="226"/>
    </location>
</feature>
<gene>
    <name evidence="2" type="ORF">K040078D81_40860</name>
</gene>
<protein>
    <recommendedName>
        <fullName evidence="1">GCVT N-terminal domain-containing protein</fullName>
    </recommendedName>
</protein>
<name>A0ABQ0BEX2_9FIRM</name>
<dbReference type="SUPFAM" id="SSF101790">
    <property type="entry name" value="Aminomethyltransferase beta-barrel domain"/>
    <property type="match status" value="1"/>
</dbReference>
<reference evidence="2 3" key="1">
    <citation type="submission" date="2024-04" db="EMBL/GenBank/DDBJ databases">
        <title>Defined microbial consortia suppress multidrug-resistant proinflammatory Enterobacteriaceae via ecological control.</title>
        <authorList>
            <person name="Furuichi M."/>
            <person name="Kawaguchi T."/>
            <person name="Pust M."/>
            <person name="Yasuma K."/>
            <person name="Plichta D."/>
            <person name="Hasegawa N."/>
            <person name="Ohya T."/>
            <person name="Bhattarai S."/>
            <person name="Sasajima S."/>
            <person name="Aoto Y."/>
            <person name="Tuganbaev T."/>
            <person name="Yaginuma M."/>
            <person name="Ueda M."/>
            <person name="Okahashi N."/>
            <person name="Amafuji K."/>
            <person name="Kiridooshi Y."/>
            <person name="Sugita K."/>
            <person name="Strazar M."/>
            <person name="Skelly A."/>
            <person name="Suda W."/>
            <person name="Hattori M."/>
            <person name="Nakamoto N."/>
            <person name="Caballero S."/>
            <person name="Norman J."/>
            <person name="Olle B."/>
            <person name="Tanoue T."/>
            <person name="Arita M."/>
            <person name="Bucci V."/>
            <person name="Atarashi K."/>
            <person name="Xavier R."/>
            <person name="Honda K."/>
        </authorList>
    </citation>
    <scope>NUCLEOTIDE SEQUENCE [LARGE SCALE GENOMIC DNA]</scope>
    <source>
        <strain evidence="3">k04-0078-D8-1</strain>
    </source>
</reference>
<accession>A0ABQ0BEX2</accession>
<dbReference type="Gene3D" id="3.30.1360.120">
    <property type="entry name" value="Probable tRNA modification gtpase trme, domain 1"/>
    <property type="match status" value="1"/>
</dbReference>
<dbReference type="SUPFAM" id="SSF103025">
    <property type="entry name" value="Folate-binding domain"/>
    <property type="match status" value="1"/>
</dbReference>
<evidence type="ECO:0000259" key="1">
    <source>
        <dbReference type="Pfam" id="PF01571"/>
    </source>
</evidence>
<sequence length="438" mass="49844">MEDYIGARVDYEPKYKDVLTYFQNIGNLYTWEADPWYETCKSWAETCYIHAGISGAEITFQGKDAQAFLSKLCMNNISKWKNGKNKHLVMLDEEGLIVAHCLSMKDDDNTYRITAALPFAAMKLLETGAYDVKMTMRDIFVFQFSGPKSLTIIEKLTNTNLHDLAFLQFRKVSIPGLNIEVEVNRIGMSGTLAYEIRGLKEDGPNVYHAAYEIGKPMGLKRLGWRSYPVNHAFGGYPQVTVSFESASYKDPKVVEMSPANISYTGSVEPENLRARFRTPVEVGWQWMAKLDHDFIGRKALEKEMSNPQKMIVSLIWNPEDILDVQASLYGEGEPYKQMEYPCCVPGMCGGHQDYVTTRDGKVIGLSSSAVYSSHYHKMISECTIDMEYAKEREEVIVKWGDYGKRIKDIRAVIAKFPLNDLVENKNYDISSCPYGFEE</sequence>
<dbReference type="PANTHER" id="PTHR43757:SF2">
    <property type="entry name" value="AMINOMETHYLTRANSFERASE, MITOCHONDRIAL"/>
    <property type="match status" value="1"/>
</dbReference>
<organism evidence="2 3">
    <name type="scientific">Blautia hominis</name>
    <dbReference type="NCBI Taxonomy" id="2025493"/>
    <lineage>
        <taxon>Bacteria</taxon>
        <taxon>Bacillati</taxon>
        <taxon>Bacillota</taxon>
        <taxon>Clostridia</taxon>
        <taxon>Lachnospirales</taxon>
        <taxon>Lachnospiraceae</taxon>
        <taxon>Blautia</taxon>
    </lineage>
</organism>
<dbReference type="Pfam" id="PF01571">
    <property type="entry name" value="GCV_T"/>
    <property type="match status" value="1"/>
</dbReference>
<dbReference type="PIRSF" id="PIRSF006487">
    <property type="entry name" value="GcvT"/>
    <property type="match status" value="1"/>
</dbReference>
<dbReference type="InterPro" id="IPR027266">
    <property type="entry name" value="TrmE/GcvT-like"/>
</dbReference>